<dbReference type="PANTHER" id="PTHR43566:SF2">
    <property type="entry name" value="DUF4143 DOMAIN-CONTAINING PROTEIN"/>
    <property type="match status" value="1"/>
</dbReference>
<dbReference type="Proteomes" id="UP000186336">
    <property type="component" value="Plasmid pDOK1-4-2"/>
</dbReference>
<protein>
    <submittedName>
        <fullName evidence="3">AAA family ATPase</fullName>
    </submittedName>
</protein>
<dbReference type="InterPro" id="IPR041682">
    <property type="entry name" value="AAA_14"/>
</dbReference>
<dbReference type="InterPro" id="IPR027417">
    <property type="entry name" value="P-loop_NTPase"/>
</dbReference>
<dbReference type="SUPFAM" id="SSF52540">
    <property type="entry name" value="P-loop containing nucleoside triphosphate hydrolases"/>
    <property type="match status" value="1"/>
</dbReference>
<name>A0A1P8N1B4_9RHOB</name>
<reference evidence="3 4" key="1">
    <citation type="submission" date="2017-01" db="EMBL/GenBank/DDBJ databases">
        <title>Complete genome of Tateyamaria omphalii DOK1-4 isolated from seawater in Dokdo.</title>
        <authorList>
            <person name="Kim J.H."/>
            <person name="Chi W.-J."/>
        </authorList>
    </citation>
    <scope>NUCLEOTIDE SEQUENCE [LARGE SCALE GENOMIC DNA]</scope>
    <source>
        <strain evidence="3 4">DOK1-4</strain>
        <plasmid evidence="3 4">pDOK1-4-2</plasmid>
    </source>
</reference>
<organism evidence="3 4">
    <name type="scientific">Tateyamaria omphalii</name>
    <dbReference type="NCBI Taxonomy" id="299262"/>
    <lineage>
        <taxon>Bacteria</taxon>
        <taxon>Pseudomonadati</taxon>
        <taxon>Pseudomonadota</taxon>
        <taxon>Alphaproteobacteria</taxon>
        <taxon>Rhodobacterales</taxon>
        <taxon>Roseobacteraceae</taxon>
        <taxon>Tateyamaria</taxon>
    </lineage>
</organism>
<gene>
    <name evidence="3" type="ORF">BWR18_19850</name>
</gene>
<sequence>MYPRFARTRITEALSDTRVVMIAGPRQSGKTTLAMDLAGDDLPYLTLDDATVLRAAQDDPVGFIRGLDRAVIDEVQRAPDLLLAIKAAVDNDQTPGRFLLTGSANLMTLPKVADSLAGRMDVIRLLPLAQAEIEAQQSRFIDTAFAGRVPTTGTPVLGPDLVDRVLAGGYPEALRRPQWPRRQDWYHSYLDAIVQRDVRDVAQIEQVALMPRLLSVLAEHSGQLVNYSRVGSALGLNHVTTQKYMRVFEALYLVHSLQPWFNNRLKRMTKSPKLHFLDAGLLAAMRDVSPDVVARDRSVFGPILETFVFSELRKIASWSDQRCTFSHFRDKDRNEVDIVLESRKGEVVGIEVKASATVTSADFSGLRKLAGACRSKFAQGLVLYDHDQVVPFGENLFAVPISSLWHST</sequence>
<dbReference type="AlphaFoldDB" id="A0A1P8N1B4"/>
<accession>A0A1P8N1B4</accession>
<keyword evidence="4" id="KW-1185">Reference proteome</keyword>
<evidence type="ECO:0000313" key="3">
    <source>
        <dbReference type="EMBL" id="APX14117.1"/>
    </source>
</evidence>
<dbReference type="Pfam" id="PF13635">
    <property type="entry name" value="DUF4143"/>
    <property type="match status" value="1"/>
</dbReference>
<dbReference type="PANTHER" id="PTHR43566">
    <property type="entry name" value="CONSERVED PROTEIN"/>
    <property type="match status" value="1"/>
</dbReference>
<geneLocation type="plasmid" evidence="3 4">
    <name>pDOK1-4-2</name>
</geneLocation>
<dbReference type="KEGG" id="tom:BWR18_19850"/>
<keyword evidence="3" id="KW-0614">Plasmid</keyword>
<evidence type="ECO:0000259" key="1">
    <source>
        <dbReference type="Pfam" id="PF13173"/>
    </source>
</evidence>
<dbReference type="Pfam" id="PF13173">
    <property type="entry name" value="AAA_14"/>
    <property type="match status" value="1"/>
</dbReference>
<evidence type="ECO:0000313" key="4">
    <source>
        <dbReference type="Proteomes" id="UP000186336"/>
    </source>
</evidence>
<dbReference type="InterPro" id="IPR025420">
    <property type="entry name" value="DUF4143"/>
</dbReference>
<feature type="domain" description="DUF4143" evidence="2">
    <location>
        <begin position="195"/>
        <end position="355"/>
    </location>
</feature>
<evidence type="ECO:0000259" key="2">
    <source>
        <dbReference type="Pfam" id="PF13635"/>
    </source>
</evidence>
<feature type="domain" description="AAA" evidence="1">
    <location>
        <begin position="17"/>
        <end position="133"/>
    </location>
</feature>
<proteinExistence type="predicted"/>
<dbReference type="EMBL" id="CP019314">
    <property type="protein sequence ID" value="APX14117.1"/>
    <property type="molecule type" value="Genomic_DNA"/>
</dbReference>